<sequence length="49" mass="5883">MSPGRKERYIKDYNATKDELEKLMTYAKFMLEAKGRENEIKDDNRNLDI</sequence>
<evidence type="ECO:0000313" key="1">
    <source>
        <dbReference type="EMBL" id="EOP46013.1"/>
    </source>
</evidence>
<protein>
    <submittedName>
        <fullName evidence="1">Uncharacterized protein</fullName>
    </submittedName>
</protein>
<name>R8NIW9_BACCX</name>
<accession>R8NIW9</accession>
<reference evidence="2" key="1">
    <citation type="submission" date="2012-12" db="EMBL/GenBank/DDBJ databases">
        <title>The genome sequence of Bacillus cereus VD146.</title>
        <authorList>
            <consortium name="The Broad Institute Genome Sequencing Platform"/>
            <consortium name="The Broad Institute Genome Sequencing Center for Infectious Disease"/>
            <person name="Feldgarden M."/>
            <person name="Van der Auwera G.A."/>
            <person name="Mahillon J."/>
            <person name="Duprez V."/>
            <person name="Timmery S."/>
            <person name="Mattelet C."/>
            <person name="Dierick K."/>
            <person name="Sun M."/>
            <person name="Yu Z."/>
            <person name="Zhu L."/>
            <person name="Hu X."/>
            <person name="Shank E.B."/>
            <person name="Swiecicka I."/>
            <person name="Hansen B.M."/>
            <person name="Andrup L."/>
            <person name="Walker B."/>
            <person name="Young S.K."/>
            <person name="Zeng Q."/>
            <person name="Gargeya S."/>
            <person name="Fitzgerald M."/>
            <person name="Haas B."/>
            <person name="Abouelleil A."/>
            <person name="Alvarado L."/>
            <person name="Arachchi H.M."/>
            <person name="Berlin A.M."/>
            <person name="Chapman S.B."/>
            <person name="Dewar J."/>
            <person name="Goldberg J."/>
            <person name="Griggs A."/>
            <person name="Gujja S."/>
            <person name="Hansen M."/>
            <person name="Howarth C."/>
            <person name="Imamovic A."/>
            <person name="Larimer J."/>
            <person name="McCowan C."/>
            <person name="Murphy C."/>
            <person name="Neiman D."/>
            <person name="Pearson M."/>
            <person name="Priest M."/>
            <person name="Roberts A."/>
            <person name="Saif S."/>
            <person name="Shea T."/>
            <person name="Sisk P."/>
            <person name="Sykes S."/>
            <person name="Wortman J."/>
            <person name="Nusbaum C."/>
            <person name="Birren B."/>
        </authorList>
    </citation>
    <scope>NUCLEOTIDE SEQUENCE [LARGE SCALE GENOMIC DNA]</scope>
    <source>
        <strain evidence="2">VD146</strain>
    </source>
</reference>
<proteinExistence type="predicted"/>
<evidence type="ECO:0000313" key="2">
    <source>
        <dbReference type="Proteomes" id="UP000014020"/>
    </source>
</evidence>
<dbReference type="AlphaFoldDB" id="R8NIW9"/>
<comment type="caution">
    <text evidence="1">The sequence shown here is derived from an EMBL/GenBank/DDBJ whole genome shotgun (WGS) entry which is preliminary data.</text>
</comment>
<dbReference type="HOGENOM" id="CLU_147849_1_0_9"/>
<dbReference type="PATRIC" id="fig|1053236.3.peg.885"/>
<organism evidence="1 2">
    <name type="scientific">Bacillus cereus (strain VD146)</name>
    <dbReference type="NCBI Taxonomy" id="1053236"/>
    <lineage>
        <taxon>Bacteria</taxon>
        <taxon>Bacillati</taxon>
        <taxon>Bacillota</taxon>
        <taxon>Bacilli</taxon>
        <taxon>Bacillales</taxon>
        <taxon>Bacillaceae</taxon>
        <taxon>Bacillus</taxon>
        <taxon>Bacillus cereus group</taxon>
    </lineage>
</organism>
<gene>
    <name evidence="1" type="ORF">IK1_04225</name>
</gene>
<dbReference type="EMBL" id="AHFE01000020">
    <property type="protein sequence ID" value="EOP46013.1"/>
    <property type="molecule type" value="Genomic_DNA"/>
</dbReference>
<dbReference type="Proteomes" id="UP000014020">
    <property type="component" value="Unassembled WGS sequence"/>
</dbReference>